<reference evidence="3 4" key="1">
    <citation type="submission" date="2024-01" db="EMBL/GenBank/DDBJ databases">
        <title>The complete chloroplast genome sequence of Lithospermum erythrorhizon: insights into the phylogenetic relationship among Boraginaceae species and the maternal lineages of purple gromwells.</title>
        <authorList>
            <person name="Okada T."/>
            <person name="Watanabe K."/>
        </authorList>
    </citation>
    <scope>NUCLEOTIDE SEQUENCE [LARGE SCALE GENOMIC DNA]</scope>
</reference>
<dbReference type="EMBL" id="BAABME010023297">
    <property type="protein sequence ID" value="GAA0167742.1"/>
    <property type="molecule type" value="Genomic_DNA"/>
</dbReference>
<sequence length="132" mass="15425">MVFWSLHCWKRLLLLLSIIDLGATNDWISILPEDILVPIVSLLTLREAAQTSILSRPWRFLWTKAVVKMVNLDFYCKDLTGKDKREHYQDSHISLENKRLNFAVWVNHILNIHDGLKINSCRVAYDLGQSYT</sequence>
<feature type="chain" id="PRO_5043573525" description="F-box domain-containing protein" evidence="1">
    <location>
        <begin position="25"/>
        <end position="132"/>
    </location>
</feature>
<feature type="domain" description="F-box" evidence="2">
    <location>
        <begin position="28"/>
        <end position="64"/>
    </location>
</feature>
<protein>
    <recommendedName>
        <fullName evidence="2">F-box domain-containing protein</fullName>
    </recommendedName>
</protein>
<keyword evidence="4" id="KW-1185">Reference proteome</keyword>
<dbReference type="PANTHER" id="PTHR31639:SF100">
    <property type="entry name" value="OS07G0160500 PROTEIN"/>
    <property type="match status" value="1"/>
</dbReference>
<evidence type="ECO:0000313" key="4">
    <source>
        <dbReference type="Proteomes" id="UP001454036"/>
    </source>
</evidence>
<keyword evidence="1" id="KW-0732">Signal</keyword>
<evidence type="ECO:0000256" key="1">
    <source>
        <dbReference type="SAM" id="SignalP"/>
    </source>
</evidence>
<accession>A0AAV3R079</accession>
<name>A0AAV3R079_LITER</name>
<evidence type="ECO:0000259" key="2">
    <source>
        <dbReference type="Pfam" id="PF00646"/>
    </source>
</evidence>
<dbReference type="SUPFAM" id="SSF81383">
    <property type="entry name" value="F-box domain"/>
    <property type="match status" value="1"/>
</dbReference>
<dbReference type="Proteomes" id="UP001454036">
    <property type="component" value="Unassembled WGS sequence"/>
</dbReference>
<comment type="caution">
    <text evidence="3">The sequence shown here is derived from an EMBL/GenBank/DDBJ whole genome shotgun (WGS) entry which is preliminary data.</text>
</comment>
<dbReference type="Pfam" id="PF00646">
    <property type="entry name" value="F-box"/>
    <property type="match status" value="1"/>
</dbReference>
<gene>
    <name evidence="3" type="ORF">LIER_40437</name>
</gene>
<organism evidence="3 4">
    <name type="scientific">Lithospermum erythrorhizon</name>
    <name type="common">Purple gromwell</name>
    <name type="synonym">Lithospermum officinale var. erythrorhizon</name>
    <dbReference type="NCBI Taxonomy" id="34254"/>
    <lineage>
        <taxon>Eukaryota</taxon>
        <taxon>Viridiplantae</taxon>
        <taxon>Streptophyta</taxon>
        <taxon>Embryophyta</taxon>
        <taxon>Tracheophyta</taxon>
        <taxon>Spermatophyta</taxon>
        <taxon>Magnoliopsida</taxon>
        <taxon>eudicotyledons</taxon>
        <taxon>Gunneridae</taxon>
        <taxon>Pentapetalae</taxon>
        <taxon>asterids</taxon>
        <taxon>lamiids</taxon>
        <taxon>Boraginales</taxon>
        <taxon>Boraginaceae</taxon>
        <taxon>Boraginoideae</taxon>
        <taxon>Lithospermeae</taxon>
        <taxon>Lithospermum</taxon>
    </lineage>
</organism>
<evidence type="ECO:0000313" key="3">
    <source>
        <dbReference type="EMBL" id="GAA0167742.1"/>
    </source>
</evidence>
<dbReference type="InterPro" id="IPR001810">
    <property type="entry name" value="F-box_dom"/>
</dbReference>
<dbReference type="InterPro" id="IPR036047">
    <property type="entry name" value="F-box-like_dom_sf"/>
</dbReference>
<dbReference type="AlphaFoldDB" id="A0AAV3R079"/>
<proteinExistence type="predicted"/>
<feature type="signal peptide" evidence="1">
    <location>
        <begin position="1"/>
        <end position="24"/>
    </location>
</feature>
<dbReference type="PANTHER" id="PTHR31639">
    <property type="entry name" value="F-BOX PROTEIN-LIKE"/>
    <property type="match status" value="1"/>
</dbReference>